<feature type="compositionally biased region" description="Low complexity" evidence="4">
    <location>
        <begin position="9"/>
        <end position="23"/>
    </location>
</feature>
<evidence type="ECO:0000256" key="2">
    <source>
        <dbReference type="ARBA" id="ARBA00023125"/>
    </source>
</evidence>
<dbReference type="InterPro" id="IPR011663">
    <property type="entry name" value="UTRA"/>
</dbReference>
<accession>A0A369ADE1</accession>
<dbReference type="SUPFAM" id="SSF46785">
    <property type="entry name" value="Winged helix' DNA-binding domain"/>
    <property type="match status" value="1"/>
</dbReference>
<dbReference type="Proteomes" id="UP000252174">
    <property type="component" value="Unassembled WGS sequence"/>
</dbReference>
<proteinExistence type="predicted"/>
<dbReference type="InterPro" id="IPR036388">
    <property type="entry name" value="WH-like_DNA-bd_sf"/>
</dbReference>
<dbReference type="Pfam" id="PF07702">
    <property type="entry name" value="UTRA"/>
    <property type="match status" value="1"/>
</dbReference>
<evidence type="ECO:0000256" key="1">
    <source>
        <dbReference type="ARBA" id="ARBA00023015"/>
    </source>
</evidence>
<comment type="caution">
    <text evidence="6">The sequence shown here is derived from an EMBL/GenBank/DDBJ whole genome shotgun (WGS) entry which is preliminary data.</text>
</comment>
<dbReference type="SUPFAM" id="SSF64288">
    <property type="entry name" value="Chorismate lyase-like"/>
    <property type="match status" value="1"/>
</dbReference>
<dbReference type="Gene3D" id="3.40.1410.10">
    <property type="entry name" value="Chorismate lyase-like"/>
    <property type="match status" value="1"/>
</dbReference>
<dbReference type="RefSeq" id="WP_114484273.1">
    <property type="nucleotide sequence ID" value="NZ_QPJU01000014.1"/>
</dbReference>
<dbReference type="GO" id="GO:0003677">
    <property type="term" value="F:DNA binding"/>
    <property type="evidence" value="ECO:0007669"/>
    <property type="project" value="UniProtKB-KW"/>
</dbReference>
<dbReference type="InterPro" id="IPR000524">
    <property type="entry name" value="Tscrpt_reg_HTH_GntR"/>
</dbReference>
<feature type="domain" description="HTH gntR-type" evidence="5">
    <location>
        <begin position="29"/>
        <end position="97"/>
    </location>
</feature>
<evidence type="ECO:0000313" key="7">
    <source>
        <dbReference type="Proteomes" id="UP000252174"/>
    </source>
</evidence>
<dbReference type="PANTHER" id="PTHR44846:SF17">
    <property type="entry name" value="GNTR-FAMILY TRANSCRIPTIONAL REGULATOR"/>
    <property type="match status" value="1"/>
</dbReference>
<dbReference type="InterPro" id="IPR036390">
    <property type="entry name" value="WH_DNA-bd_sf"/>
</dbReference>
<dbReference type="PROSITE" id="PS50949">
    <property type="entry name" value="HTH_GNTR"/>
    <property type="match status" value="1"/>
</dbReference>
<dbReference type="AlphaFoldDB" id="A0A369ADE1"/>
<dbReference type="SMART" id="SM00345">
    <property type="entry name" value="HTH_GNTR"/>
    <property type="match status" value="1"/>
</dbReference>
<dbReference type="Pfam" id="PF00392">
    <property type="entry name" value="GntR"/>
    <property type="match status" value="1"/>
</dbReference>
<dbReference type="PANTHER" id="PTHR44846">
    <property type="entry name" value="MANNOSYL-D-GLYCERATE TRANSPORT/METABOLISM SYSTEM REPRESSOR MNGR-RELATED"/>
    <property type="match status" value="1"/>
</dbReference>
<organism evidence="6 7">
    <name type="scientific">Extensimonas vulgaris</name>
    <dbReference type="NCBI Taxonomy" id="1031594"/>
    <lineage>
        <taxon>Bacteria</taxon>
        <taxon>Pseudomonadati</taxon>
        <taxon>Pseudomonadota</taxon>
        <taxon>Betaproteobacteria</taxon>
        <taxon>Burkholderiales</taxon>
        <taxon>Comamonadaceae</taxon>
        <taxon>Extensimonas</taxon>
    </lineage>
</organism>
<dbReference type="GO" id="GO:0045892">
    <property type="term" value="P:negative regulation of DNA-templated transcription"/>
    <property type="evidence" value="ECO:0007669"/>
    <property type="project" value="TreeGrafter"/>
</dbReference>
<dbReference type="OrthoDB" id="7363114at2"/>
<dbReference type="PRINTS" id="PR00035">
    <property type="entry name" value="HTHGNTR"/>
</dbReference>
<gene>
    <name evidence="6" type="ORF">DFR45_11433</name>
</gene>
<dbReference type="Gene3D" id="1.10.10.10">
    <property type="entry name" value="Winged helix-like DNA-binding domain superfamily/Winged helix DNA-binding domain"/>
    <property type="match status" value="1"/>
</dbReference>
<dbReference type="CDD" id="cd07377">
    <property type="entry name" value="WHTH_GntR"/>
    <property type="match status" value="1"/>
</dbReference>
<evidence type="ECO:0000256" key="4">
    <source>
        <dbReference type="SAM" id="MobiDB-lite"/>
    </source>
</evidence>
<evidence type="ECO:0000313" key="6">
    <source>
        <dbReference type="EMBL" id="RCX07382.1"/>
    </source>
</evidence>
<keyword evidence="2" id="KW-0238">DNA-binding</keyword>
<reference evidence="6 7" key="1">
    <citation type="submission" date="2018-07" db="EMBL/GenBank/DDBJ databases">
        <title>Genomic Encyclopedia of Type Strains, Phase IV (KMG-IV): sequencing the most valuable type-strain genomes for metagenomic binning, comparative biology and taxonomic classification.</title>
        <authorList>
            <person name="Goeker M."/>
        </authorList>
    </citation>
    <scope>NUCLEOTIDE SEQUENCE [LARGE SCALE GENOMIC DNA]</scope>
    <source>
        <strain evidence="6 7">DSM 100911</strain>
    </source>
</reference>
<evidence type="ECO:0000256" key="3">
    <source>
        <dbReference type="ARBA" id="ARBA00023163"/>
    </source>
</evidence>
<dbReference type="InterPro" id="IPR028978">
    <property type="entry name" value="Chorismate_lyase_/UTRA_dom_sf"/>
</dbReference>
<sequence length="269" mass="29251">MTTAPPPDAATESTAPAADAAPAPLLASPPQYLLVAQRLMADIQSGRYPVGSHLPTEMELCAQFGVSRHTVREAVRQLQERGLVLRRRGVGTQVKASRSEGRYVQSTATLVDLQQYAEDTRLVTTEAEDVIADAALAQLLQCAPGQRWLKVTGYRYAGDNPLPIAFTQIYIHAAYSSIRALIGTQKVPVHTLIESQWGVRIHEVAQEIDAVTLDAAAAARLQVEPGSAGLLVTRRYLGPQGRPIEVAVNLHPADRFSYRMSLRLQLAGR</sequence>
<dbReference type="SMART" id="SM00866">
    <property type="entry name" value="UTRA"/>
    <property type="match status" value="1"/>
</dbReference>
<dbReference type="InterPro" id="IPR050679">
    <property type="entry name" value="Bact_HTH_transcr_reg"/>
</dbReference>
<dbReference type="EMBL" id="QPJU01000014">
    <property type="protein sequence ID" value="RCX07382.1"/>
    <property type="molecule type" value="Genomic_DNA"/>
</dbReference>
<protein>
    <submittedName>
        <fullName evidence="6">GntR family transcriptional regulator</fullName>
    </submittedName>
</protein>
<keyword evidence="1" id="KW-0805">Transcription regulation</keyword>
<keyword evidence="7" id="KW-1185">Reference proteome</keyword>
<name>A0A369ADE1_9BURK</name>
<feature type="region of interest" description="Disordered" evidence="4">
    <location>
        <begin position="1"/>
        <end position="23"/>
    </location>
</feature>
<evidence type="ECO:0000259" key="5">
    <source>
        <dbReference type="PROSITE" id="PS50949"/>
    </source>
</evidence>
<dbReference type="GO" id="GO:0003700">
    <property type="term" value="F:DNA-binding transcription factor activity"/>
    <property type="evidence" value="ECO:0007669"/>
    <property type="project" value="InterPro"/>
</dbReference>
<keyword evidence="3" id="KW-0804">Transcription</keyword>